<proteinExistence type="predicted"/>
<dbReference type="InterPro" id="IPR032689">
    <property type="entry name" value="TraG-D_C"/>
</dbReference>
<dbReference type="AlphaFoldDB" id="A0A7C3WWS5"/>
<name>A0A7C3WWS5_9BACT</name>
<dbReference type="Pfam" id="PF01935">
    <property type="entry name" value="DUF87"/>
    <property type="match status" value="1"/>
</dbReference>
<comment type="caution">
    <text evidence="3">The sequence shown here is derived from an EMBL/GenBank/DDBJ whole genome shotgun (WGS) entry which is preliminary data.</text>
</comment>
<dbReference type="InterPro" id="IPR002789">
    <property type="entry name" value="HerA_central"/>
</dbReference>
<organism evidence="3">
    <name type="scientific">Dictyoglomus turgidum</name>
    <dbReference type="NCBI Taxonomy" id="513050"/>
    <lineage>
        <taxon>Bacteria</taxon>
        <taxon>Pseudomonadati</taxon>
        <taxon>Dictyoglomota</taxon>
        <taxon>Dictyoglomia</taxon>
        <taxon>Dictyoglomales</taxon>
        <taxon>Dictyoglomaceae</taxon>
        <taxon>Dictyoglomus</taxon>
    </lineage>
</organism>
<dbReference type="CDD" id="cd01127">
    <property type="entry name" value="TrwB_TraG_TraD_VirD4"/>
    <property type="match status" value="1"/>
</dbReference>
<dbReference type="Gene3D" id="3.40.50.300">
    <property type="entry name" value="P-loop containing nucleotide triphosphate hydrolases"/>
    <property type="match status" value="2"/>
</dbReference>
<reference evidence="3" key="1">
    <citation type="journal article" date="2020" name="mSystems">
        <title>Genome- and Community-Level Interaction Insights into Carbon Utilization and Element Cycling Functions of Hydrothermarchaeota in Hydrothermal Sediment.</title>
        <authorList>
            <person name="Zhou Z."/>
            <person name="Liu Y."/>
            <person name="Xu W."/>
            <person name="Pan J."/>
            <person name="Luo Z.H."/>
            <person name="Li M."/>
        </authorList>
    </citation>
    <scope>NUCLEOTIDE SEQUENCE [LARGE SCALE GENOMIC DNA]</scope>
    <source>
        <strain evidence="3">SpSt-751</strain>
    </source>
</reference>
<dbReference type="InterPro" id="IPR051162">
    <property type="entry name" value="T4SS_component"/>
</dbReference>
<protein>
    <submittedName>
        <fullName evidence="3">DUF87 domain-containing protein</fullName>
    </submittedName>
</protein>
<evidence type="ECO:0000259" key="1">
    <source>
        <dbReference type="Pfam" id="PF01935"/>
    </source>
</evidence>
<dbReference type="PANTHER" id="PTHR30121:SF6">
    <property type="entry name" value="SLR6007 PROTEIN"/>
    <property type="match status" value="1"/>
</dbReference>
<feature type="domain" description="Helicase HerA central" evidence="1">
    <location>
        <begin position="416"/>
        <end position="490"/>
    </location>
</feature>
<dbReference type="SUPFAM" id="SSF52540">
    <property type="entry name" value="P-loop containing nucleoside triphosphate hydrolases"/>
    <property type="match status" value="1"/>
</dbReference>
<evidence type="ECO:0000259" key="2">
    <source>
        <dbReference type="Pfam" id="PF12696"/>
    </source>
</evidence>
<gene>
    <name evidence="3" type="ORF">ENV35_00890</name>
</gene>
<accession>A0A7C3WWS5</accession>
<sequence length="841" mass="95998">MKYFKIENPRYTHKPEIENFVRPEDPEKPIILLKFESKYSYFEARFALELAGVIRNENYQKNVGNSNEKDNIRKGKIYNSLLSVITSNQGIDFIYNSVKSEQKEIIFTFNIEGISRGKTSEEATSSAYTLWQDLNVILGLIDNDYCFATIKGTEKFQKVDISDGWLGTIKPLGIAVNLSRDNPIGFKRNNPELSCSCVIVTPYNENNNWSPFDSVVIGSASCPSDIRVVVSIRPFMLSEDEIENIALALKWLRNGEKKQISYYPYTKEGIEDEKLMNSLKTALDKWLSNPSGFQIACKVISEKIIPTSFLYMLGNELFSNSPFSVKTMRIDKDSESVIFINESNSNKNGVLDLRGCINSADLLPNFLPHTETLIRYGIRRIYKHPGVKMSNDGILLGIINTGKDFREVRFTRDDRSKHCYILGATGTGKSTLLFNMIRQDIVNKEGVCVIDPHGDLYQQVLESIPRERTDDVVIINPCDFENAVGINFLECSGRFKSFQMNYIVNEMITIFDRLYDLKQTGGPIFEQYMRHAILLCMDNDIGATLMDVILVFEDEEYREFLMRRCKNPIVVSFWKALAEKANGDLSLNNLAPYITSKLNQFTTNGILRPIIGQRKSTIDFRKVIDERKILLVNLPKGFLGEFDTKLLGMLLIGKIFSSAMGRINTRPVNRYPFFLYIDEFQNFITDTIAHLLSEARKFGIYITLANQNLSQLSSGTCKQNIQDAVLGNVGTVLMFRIGPVDAEKMQGYTKPYICEHDLQELPDYHVAGRLLSKNSLSRPIIFETLPPQTIEGYKKIDEIIKASQKKYTTPVSKVEKEILAWRENYKYLISTKQEIESVLDI</sequence>
<feature type="domain" description="TraD/TraG TraM recognition site" evidence="2">
    <location>
        <begin position="672"/>
        <end position="738"/>
    </location>
</feature>
<dbReference type="Pfam" id="PF12696">
    <property type="entry name" value="TraG-D_C"/>
    <property type="match status" value="1"/>
</dbReference>
<dbReference type="PANTHER" id="PTHR30121">
    <property type="entry name" value="UNCHARACTERIZED PROTEIN YJGR-RELATED"/>
    <property type="match status" value="1"/>
</dbReference>
<dbReference type="EMBL" id="DTGA01000025">
    <property type="protein sequence ID" value="HGB30414.1"/>
    <property type="molecule type" value="Genomic_DNA"/>
</dbReference>
<dbReference type="InterPro" id="IPR027417">
    <property type="entry name" value="P-loop_NTPase"/>
</dbReference>
<evidence type="ECO:0000313" key="3">
    <source>
        <dbReference type="EMBL" id="HGB30414.1"/>
    </source>
</evidence>